<dbReference type="Proteomes" id="UP001059893">
    <property type="component" value="Unassembled WGS sequence"/>
</dbReference>
<keyword evidence="1" id="KW-0472">Membrane</keyword>
<evidence type="ECO:0000313" key="2">
    <source>
        <dbReference type="EMBL" id="KAI6294726.1"/>
    </source>
</evidence>
<feature type="transmembrane region" description="Helical" evidence="1">
    <location>
        <begin position="20"/>
        <end position="42"/>
    </location>
</feature>
<protein>
    <submittedName>
        <fullName evidence="2">Uncharacterized protein</fullName>
    </submittedName>
</protein>
<keyword evidence="3" id="KW-1185">Reference proteome</keyword>
<gene>
    <name evidence="2" type="ORF">MCOR33_008230</name>
</gene>
<accession>A0ABQ8NCG3</accession>
<organism evidence="2 3">
    <name type="scientific">Pyricularia grisea</name>
    <name type="common">Crabgrass-specific blast fungus</name>
    <name type="synonym">Magnaporthe grisea</name>
    <dbReference type="NCBI Taxonomy" id="148305"/>
    <lineage>
        <taxon>Eukaryota</taxon>
        <taxon>Fungi</taxon>
        <taxon>Dikarya</taxon>
        <taxon>Ascomycota</taxon>
        <taxon>Pezizomycotina</taxon>
        <taxon>Sordariomycetes</taxon>
        <taxon>Sordariomycetidae</taxon>
        <taxon>Magnaporthales</taxon>
        <taxon>Pyriculariaceae</taxon>
        <taxon>Pyricularia</taxon>
    </lineage>
</organism>
<evidence type="ECO:0000256" key="1">
    <source>
        <dbReference type="SAM" id="Phobius"/>
    </source>
</evidence>
<comment type="caution">
    <text evidence="2">The sequence shown here is derived from an EMBL/GenBank/DDBJ whole genome shotgun (WGS) entry which is preliminary data.</text>
</comment>
<evidence type="ECO:0000313" key="3">
    <source>
        <dbReference type="Proteomes" id="UP001059893"/>
    </source>
</evidence>
<keyword evidence="1" id="KW-1133">Transmembrane helix</keyword>
<reference evidence="2" key="1">
    <citation type="submission" date="2021-01" db="EMBL/GenBank/DDBJ databases">
        <title>Deciphering the adaptive evolutionary patterns associated with biogeogrpahic diversity in the finger millet blast pathogen Magnaporthe oryzae in Eastern Africa.</title>
        <authorList>
            <person name="Onyema G."/>
            <person name="Shittu T.A."/>
            <person name="Dodsworth S."/>
            <person name="Devilliers S."/>
            <person name="Muthumeenakshi S."/>
            <person name="Sreenivasaprasad S."/>
        </authorList>
    </citation>
    <scope>NUCLEOTIDE SEQUENCE</scope>
    <source>
        <strain evidence="2">D15/s37</strain>
    </source>
</reference>
<proteinExistence type="predicted"/>
<sequence length="56" mass="6654">MVWIVGDHVRKLYIERVKLAFLVALSPFSAIRTEGWFVLALVSRHEKQPRRLRAHR</sequence>
<name>A0ABQ8NCG3_PYRGI</name>
<dbReference type="EMBL" id="JABSND010000189">
    <property type="protein sequence ID" value="KAI6294726.1"/>
    <property type="molecule type" value="Genomic_DNA"/>
</dbReference>
<keyword evidence="1" id="KW-0812">Transmembrane</keyword>